<feature type="region of interest" description="Disordered" evidence="1">
    <location>
        <begin position="98"/>
        <end position="140"/>
    </location>
</feature>
<gene>
    <name evidence="2" type="ORF">DILT_LOCUS5313</name>
</gene>
<evidence type="ECO:0000313" key="2">
    <source>
        <dbReference type="EMBL" id="VDN09482.1"/>
    </source>
</evidence>
<proteinExistence type="predicted"/>
<dbReference type="EMBL" id="UYRU01047152">
    <property type="protein sequence ID" value="VDN09482.1"/>
    <property type="molecule type" value="Genomic_DNA"/>
</dbReference>
<evidence type="ECO:0000313" key="3">
    <source>
        <dbReference type="Proteomes" id="UP000281553"/>
    </source>
</evidence>
<protein>
    <submittedName>
        <fullName evidence="2">Uncharacterized protein</fullName>
    </submittedName>
</protein>
<organism evidence="2 3">
    <name type="scientific">Dibothriocephalus latus</name>
    <name type="common">Fish tapeworm</name>
    <name type="synonym">Diphyllobothrium latum</name>
    <dbReference type="NCBI Taxonomy" id="60516"/>
    <lineage>
        <taxon>Eukaryota</taxon>
        <taxon>Metazoa</taxon>
        <taxon>Spiralia</taxon>
        <taxon>Lophotrochozoa</taxon>
        <taxon>Platyhelminthes</taxon>
        <taxon>Cestoda</taxon>
        <taxon>Eucestoda</taxon>
        <taxon>Diphyllobothriidea</taxon>
        <taxon>Diphyllobothriidae</taxon>
        <taxon>Dibothriocephalus</taxon>
    </lineage>
</organism>
<accession>A0A3P7NMB1</accession>
<dbReference type="AlphaFoldDB" id="A0A3P7NMB1"/>
<name>A0A3P7NMB1_DIBLA</name>
<feature type="compositionally biased region" description="Acidic residues" evidence="1">
    <location>
        <begin position="120"/>
        <end position="134"/>
    </location>
</feature>
<feature type="compositionally biased region" description="Basic and acidic residues" evidence="1">
    <location>
        <begin position="66"/>
        <end position="83"/>
    </location>
</feature>
<dbReference type="Proteomes" id="UP000281553">
    <property type="component" value="Unassembled WGS sequence"/>
</dbReference>
<keyword evidence="3" id="KW-1185">Reference proteome</keyword>
<feature type="region of interest" description="Disordered" evidence="1">
    <location>
        <begin position="1"/>
        <end position="86"/>
    </location>
</feature>
<reference evidence="2 3" key="1">
    <citation type="submission" date="2018-11" db="EMBL/GenBank/DDBJ databases">
        <authorList>
            <consortium name="Pathogen Informatics"/>
        </authorList>
    </citation>
    <scope>NUCLEOTIDE SEQUENCE [LARGE SCALE GENOMIC DNA]</scope>
</reference>
<evidence type="ECO:0000256" key="1">
    <source>
        <dbReference type="SAM" id="MobiDB-lite"/>
    </source>
</evidence>
<sequence length="140" mass="15589">MVPDSMLVNVSQTEGRDMTVTLKTTLSPEQKQRTHDLEGVLSSAMQAAKLDESPPLQSRPQSGDLLSDKRDEKTASRTAERADLSTPLTEVTALNFEVSETSHRTGEDSSCSVVSHETELEPGDEVDYEEDFFEEDKNRR</sequence>
<dbReference type="OrthoDB" id="10443383at2759"/>